<evidence type="ECO:0000313" key="5">
    <source>
        <dbReference type="Proteomes" id="UP000821853"/>
    </source>
</evidence>
<dbReference type="PANTHER" id="PTHR24099">
    <property type="entry name" value="E3 UBIQUITIN-PROTEIN LIGASE TRIM36-RELATED"/>
    <property type="match status" value="1"/>
</dbReference>
<dbReference type="InterPro" id="IPR013783">
    <property type="entry name" value="Ig-like_fold"/>
</dbReference>
<evidence type="ECO:0000259" key="3">
    <source>
        <dbReference type="PROSITE" id="PS50853"/>
    </source>
</evidence>
<dbReference type="AlphaFoldDB" id="A0A9J6G340"/>
<keyword evidence="2" id="KW-0812">Transmembrane</keyword>
<comment type="caution">
    <text evidence="4">The sequence shown here is derived from an EMBL/GenBank/DDBJ whole genome shotgun (WGS) entry which is preliminary data.</text>
</comment>
<dbReference type="PANTHER" id="PTHR24099:SF11">
    <property type="entry name" value="FIBRONECTIN TYPE III DOMAIN-CONTAINING 3BA-RELATED"/>
    <property type="match status" value="1"/>
</dbReference>
<dbReference type="PRINTS" id="PR00014">
    <property type="entry name" value="FNTYPEIII"/>
</dbReference>
<reference evidence="4 5" key="1">
    <citation type="journal article" date="2020" name="Cell">
        <title>Large-Scale Comparative Analyses of Tick Genomes Elucidate Their Genetic Diversity and Vector Capacities.</title>
        <authorList>
            <consortium name="Tick Genome and Microbiome Consortium (TIGMIC)"/>
            <person name="Jia N."/>
            <person name="Wang J."/>
            <person name="Shi W."/>
            <person name="Du L."/>
            <person name="Sun Y."/>
            <person name="Zhan W."/>
            <person name="Jiang J.F."/>
            <person name="Wang Q."/>
            <person name="Zhang B."/>
            <person name="Ji P."/>
            <person name="Bell-Sakyi L."/>
            <person name="Cui X.M."/>
            <person name="Yuan T.T."/>
            <person name="Jiang B.G."/>
            <person name="Yang W.F."/>
            <person name="Lam T.T."/>
            <person name="Chang Q.C."/>
            <person name="Ding S.J."/>
            <person name="Wang X.J."/>
            <person name="Zhu J.G."/>
            <person name="Ruan X.D."/>
            <person name="Zhao L."/>
            <person name="Wei J.T."/>
            <person name="Ye R.Z."/>
            <person name="Que T.C."/>
            <person name="Du C.H."/>
            <person name="Zhou Y.H."/>
            <person name="Cheng J.X."/>
            <person name="Dai P.F."/>
            <person name="Guo W.B."/>
            <person name="Han X.H."/>
            <person name="Huang E.J."/>
            <person name="Li L.F."/>
            <person name="Wei W."/>
            <person name="Gao Y.C."/>
            <person name="Liu J.Z."/>
            <person name="Shao H.Z."/>
            <person name="Wang X."/>
            <person name="Wang C.C."/>
            <person name="Yang T.C."/>
            <person name="Huo Q.B."/>
            <person name="Li W."/>
            <person name="Chen H.Y."/>
            <person name="Chen S.E."/>
            <person name="Zhou L.G."/>
            <person name="Ni X.B."/>
            <person name="Tian J.H."/>
            <person name="Sheng Y."/>
            <person name="Liu T."/>
            <person name="Pan Y.S."/>
            <person name="Xia L.Y."/>
            <person name="Li J."/>
            <person name="Zhao F."/>
            <person name="Cao W.C."/>
        </authorList>
    </citation>
    <scope>NUCLEOTIDE SEQUENCE [LARGE SCALE GENOMIC DNA]</scope>
    <source>
        <strain evidence="4">HaeL-2018</strain>
    </source>
</reference>
<sequence>MSQNFTIKAFTLACAHLPESHTAANIKTCLTKIAENWSLDLSNVPVYVVTDNDRNIRAAVRQMDWTPLQCLGHTFQLAVRDAKEETPAVSLLCKKARVIVGHYKHSAQATRRLKDCQKRMELPDASLVQDVDTRWNSERAMLSRVVDLKDAVSLEMATSETSQHGFLPVYNGPETKFTCSRLLHKMEYRFRLVAHNEEGSSGPSRVGSLQTLADRPGRPSRPNIKGRVHSNHFVAAWDGPKDDGGAPVTQYCLQMDSGKGFDPVYTGLDREATCSGLEPGTSYRLRVNCSNCGGTYGKGHEFQPVSGTKSIPGRVGTASSTGGAAVTAYELQVSDEDDSHARTAYRGPDLDCTVAGLLPGRTYLFRVRALNSVGAGPWSEPLQAQSGAGAPDVPANLAVQVRGPTCAGVSWDDAVCHGVPVSEYQLECRHGAKGDEAAYGQLYAGRNTHYEARCLEPASTYCFRVMACSSVGSSAFSEPVECCTPAGTPGPVGSLTCVRGPTTLELSWAAPASHGADITHYLVEVCEGTPVHAQQQAPAPAAPSTHTTDSTQILLTDLQPETNYRVRVQAVNAVGAGPLSSPALRTSTQAPPPPAPALECLSAAHNSLRLRWTDHQAARDVLQYTLDMEVKPNVFATLYQGSSRSYKALRLQENQPYRFRVRASSDAGDGPYSEPYTFTTSRALPPPVKAPRASPLGESSCLLEWQPVKPVGDDPVSYVVQLQHAGSSEFSVYRGRDTSCTLSHLVPRGSFHWARVAAVRHCAPQGPADQPQQQLCGPYGPATSFQLSAPSAPSDQASEQAPTVARSTAAGWTLGDQHWAGLLVGGFTLAAVLVAVLLQELVSWTAQ</sequence>
<organism evidence="4 5">
    <name type="scientific">Haemaphysalis longicornis</name>
    <name type="common">Bush tick</name>
    <dbReference type="NCBI Taxonomy" id="44386"/>
    <lineage>
        <taxon>Eukaryota</taxon>
        <taxon>Metazoa</taxon>
        <taxon>Ecdysozoa</taxon>
        <taxon>Arthropoda</taxon>
        <taxon>Chelicerata</taxon>
        <taxon>Arachnida</taxon>
        <taxon>Acari</taxon>
        <taxon>Parasitiformes</taxon>
        <taxon>Ixodida</taxon>
        <taxon>Ixodoidea</taxon>
        <taxon>Ixodidae</taxon>
        <taxon>Haemaphysalinae</taxon>
        <taxon>Haemaphysalis</taxon>
    </lineage>
</organism>
<protein>
    <recommendedName>
        <fullName evidence="3">Fibronectin type-III domain-containing protein</fullName>
    </recommendedName>
</protein>
<evidence type="ECO:0000256" key="1">
    <source>
        <dbReference type="SAM" id="MobiDB-lite"/>
    </source>
</evidence>
<dbReference type="InterPro" id="IPR036116">
    <property type="entry name" value="FN3_sf"/>
</dbReference>
<keyword evidence="2" id="KW-1133">Transmembrane helix</keyword>
<gene>
    <name evidence="4" type="ORF">HPB48_007668</name>
</gene>
<feature type="domain" description="Fibronectin type-III" evidence="3">
    <location>
        <begin position="218"/>
        <end position="313"/>
    </location>
</feature>
<dbReference type="OrthoDB" id="443915at2759"/>
<keyword evidence="2" id="KW-0472">Membrane</keyword>
<dbReference type="Proteomes" id="UP000821853">
    <property type="component" value="Chromosome 3"/>
</dbReference>
<name>A0A9J6G340_HAELO</name>
<dbReference type="InterPro" id="IPR050617">
    <property type="entry name" value="E3_ligase_FN3/SPRY"/>
</dbReference>
<dbReference type="PROSITE" id="PS50853">
    <property type="entry name" value="FN3"/>
    <property type="match status" value="5"/>
</dbReference>
<feature type="domain" description="Fibronectin type-III" evidence="3">
    <location>
        <begin position="488"/>
        <end position="591"/>
    </location>
</feature>
<dbReference type="SUPFAM" id="SSF49265">
    <property type="entry name" value="Fibronectin type III"/>
    <property type="match status" value="4"/>
</dbReference>
<dbReference type="EMBL" id="JABSTR010000005">
    <property type="protein sequence ID" value="KAH9369701.1"/>
    <property type="molecule type" value="Genomic_DNA"/>
</dbReference>
<evidence type="ECO:0000256" key="2">
    <source>
        <dbReference type="SAM" id="Phobius"/>
    </source>
</evidence>
<dbReference type="CDD" id="cd00063">
    <property type="entry name" value="FN3"/>
    <property type="match status" value="7"/>
</dbReference>
<feature type="domain" description="Fibronectin type-III" evidence="3">
    <location>
        <begin position="687"/>
        <end position="779"/>
    </location>
</feature>
<proteinExistence type="predicted"/>
<dbReference type="OMA" id="AYFIRIR"/>
<dbReference type="Gene3D" id="2.60.40.10">
    <property type="entry name" value="Immunoglobulins"/>
    <property type="match status" value="7"/>
</dbReference>
<dbReference type="InterPro" id="IPR003961">
    <property type="entry name" value="FN3_dom"/>
</dbReference>
<dbReference type="InterPro" id="IPR012337">
    <property type="entry name" value="RNaseH-like_sf"/>
</dbReference>
<keyword evidence="5" id="KW-1185">Reference proteome</keyword>
<dbReference type="Pfam" id="PF00041">
    <property type="entry name" value="fn3"/>
    <property type="match status" value="4"/>
</dbReference>
<feature type="compositionally biased region" description="Polar residues" evidence="1">
    <location>
        <begin position="199"/>
        <end position="211"/>
    </location>
</feature>
<dbReference type="VEuPathDB" id="VectorBase:HLOH_063358"/>
<feature type="domain" description="Fibronectin type-III" evidence="3">
    <location>
        <begin position="592"/>
        <end position="683"/>
    </location>
</feature>
<accession>A0A9J6G340</accession>
<feature type="transmembrane region" description="Helical" evidence="2">
    <location>
        <begin position="819"/>
        <end position="838"/>
    </location>
</feature>
<feature type="region of interest" description="Disordered" evidence="1">
    <location>
        <begin position="197"/>
        <end position="226"/>
    </location>
</feature>
<dbReference type="SUPFAM" id="SSF53098">
    <property type="entry name" value="Ribonuclease H-like"/>
    <property type="match status" value="1"/>
</dbReference>
<dbReference type="SMART" id="SM00060">
    <property type="entry name" value="FN3"/>
    <property type="match status" value="7"/>
</dbReference>
<feature type="domain" description="Fibronectin type-III" evidence="3">
    <location>
        <begin position="393"/>
        <end position="487"/>
    </location>
</feature>
<evidence type="ECO:0000313" key="4">
    <source>
        <dbReference type="EMBL" id="KAH9369701.1"/>
    </source>
</evidence>